<organism evidence="2 3">
    <name type="scientific">Cyclotella atomus</name>
    <dbReference type="NCBI Taxonomy" id="382360"/>
    <lineage>
        <taxon>Eukaryota</taxon>
        <taxon>Sar</taxon>
        <taxon>Stramenopiles</taxon>
        <taxon>Ochrophyta</taxon>
        <taxon>Bacillariophyta</taxon>
        <taxon>Coscinodiscophyceae</taxon>
        <taxon>Thalassiosirophycidae</taxon>
        <taxon>Stephanodiscales</taxon>
        <taxon>Stephanodiscaceae</taxon>
        <taxon>Cyclotella</taxon>
    </lineage>
</organism>
<dbReference type="AlphaFoldDB" id="A0ABD3NCR8"/>
<gene>
    <name evidence="2" type="ORF">ACHAWO_002219</name>
</gene>
<proteinExistence type="predicted"/>
<dbReference type="Proteomes" id="UP001530400">
    <property type="component" value="Unassembled WGS sequence"/>
</dbReference>
<evidence type="ECO:0000313" key="3">
    <source>
        <dbReference type="Proteomes" id="UP001530400"/>
    </source>
</evidence>
<reference evidence="2 3" key="1">
    <citation type="submission" date="2024-10" db="EMBL/GenBank/DDBJ databases">
        <title>Updated reference genomes for cyclostephanoid diatoms.</title>
        <authorList>
            <person name="Roberts W.R."/>
            <person name="Alverson A.J."/>
        </authorList>
    </citation>
    <scope>NUCLEOTIDE SEQUENCE [LARGE SCALE GENOMIC DNA]</scope>
    <source>
        <strain evidence="2 3">AJA010-31</strain>
    </source>
</reference>
<name>A0ABD3NCR8_9STRA</name>
<keyword evidence="3" id="KW-1185">Reference proteome</keyword>
<protein>
    <submittedName>
        <fullName evidence="2">Uncharacterized protein</fullName>
    </submittedName>
</protein>
<sequence length="197" mass="21748">MKLLLSIVLAASLSITSAIEVLPPGYEDEMWCPPDDCKIYSNPFGISGGPSSSFYFCYSNSTGNVTDAVWTGNLTDVTEPADWQEPEDCSADVYSECDYDEDCILTVRTSIPVDVDLSPLGHICSCFADSVFHPFDQCQGRSGFLCLDDDEVTCGGNPCQNYYAENNDIRNESYYDGYVEYDEESEFGRHTSVKAVA</sequence>
<evidence type="ECO:0000313" key="2">
    <source>
        <dbReference type="EMBL" id="KAL3773854.1"/>
    </source>
</evidence>
<feature type="signal peptide" evidence="1">
    <location>
        <begin position="1"/>
        <end position="18"/>
    </location>
</feature>
<keyword evidence="1" id="KW-0732">Signal</keyword>
<evidence type="ECO:0000256" key="1">
    <source>
        <dbReference type="SAM" id="SignalP"/>
    </source>
</evidence>
<feature type="chain" id="PRO_5044814021" evidence="1">
    <location>
        <begin position="19"/>
        <end position="197"/>
    </location>
</feature>
<comment type="caution">
    <text evidence="2">The sequence shown here is derived from an EMBL/GenBank/DDBJ whole genome shotgun (WGS) entry which is preliminary data.</text>
</comment>
<dbReference type="EMBL" id="JALLPJ020001217">
    <property type="protein sequence ID" value="KAL3773854.1"/>
    <property type="molecule type" value="Genomic_DNA"/>
</dbReference>
<accession>A0ABD3NCR8</accession>